<dbReference type="Gene3D" id="3.40.50.360">
    <property type="match status" value="1"/>
</dbReference>
<dbReference type="SUPFAM" id="SSF52218">
    <property type="entry name" value="Flavoproteins"/>
    <property type="match status" value="1"/>
</dbReference>
<keyword evidence="4" id="KW-1185">Reference proteome</keyword>
<dbReference type="GO" id="GO:0010181">
    <property type="term" value="F:FMN binding"/>
    <property type="evidence" value="ECO:0007669"/>
    <property type="project" value="TreeGrafter"/>
</dbReference>
<dbReference type="EMBL" id="PEBI01000003">
    <property type="protein sequence ID" value="PJM72903.1"/>
    <property type="molecule type" value="Genomic_DNA"/>
</dbReference>
<dbReference type="InterPro" id="IPR046980">
    <property type="entry name" value="KefG/KefF"/>
</dbReference>
<dbReference type="PANTHER" id="PTHR47307:SF1">
    <property type="entry name" value="GLUTATHIONE-REGULATED POTASSIUM-EFFLUX SYSTEM ANCILLARY PROTEIN KEFG"/>
    <property type="match status" value="1"/>
</dbReference>
<gene>
    <name evidence="3" type="ORF">CS006_06485</name>
</gene>
<protein>
    <submittedName>
        <fullName evidence="3">NAD(P)H oxidoreductase</fullName>
    </submittedName>
</protein>
<evidence type="ECO:0000259" key="2">
    <source>
        <dbReference type="Pfam" id="PF02525"/>
    </source>
</evidence>
<proteinExistence type="predicted"/>
<evidence type="ECO:0000313" key="4">
    <source>
        <dbReference type="Proteomes" id="UP000229095"/>
    </source>
</evidence>
<name>A0A2M9H7V5_9BIFI</name>
<dbReference type="AlphaFoldDB" id="A0A2M9H7V5"/>
<dbReference type="Pfam" id="PF02525">
    <property type="entry name" value="Flavodoxin_2"/>
    <property type="match status" value="1"/>
</dbReference>
<feature type="domain" description="Flavodoxin-like fold" evidence="2">
    <location>
        <begin position="7"/>
        <end position="177"/>
    </location>
</feature>
<dbReference type="PANTHER" id="PTHR47307">
    <property type="entry name" value="GLUTATHIONE-REGULATED POTASSIUM-EFFLUX SYSTEM ANCILLARY PROTEIN KEFG"/>
    <property type="match status" value="1"/>
</dbReference>
<accession>A0A2M9H7V5</accession>
<sequence length="180" mass="19945">MAGNAENTLVLVFHPSLESESVANRKLAEAARGVDGVTVRDVYALYPDGKIDVAAEQAELLKADRIIWQFPVYWYSSPSLLKKWEDEVLAYGWAYGPGGDNLAGKKIMCAVTAGSTEDEYQHDGRFRATMDETLNPMRITTEYVGAQWVEPFAVYACTPDGLTEERLADAAERYAEVLRG</sequence>
<dbReference type="GO" id="GO:0009055">
    <property type="term" value="F:electron transfer activity"/>
    <property type="evidence" value="ECO:0007669"/>
    <property type="project" value="TreeGrafter"/>
</dbReference>
<dbReference type="OrthoDB" id="9798454at2"/>
<evidence type="ECO:0000313" key="3">
    <source>
        <dbReference type="EMBL" id="PJM72903.1"/>
    </source>
</evidence>
<comment type="caution">
    <text evidence="3">The sequence shown here is derived from an EMBL/GenBank/DDBJ whole genome shotgun (WGS) entry which is preliminary data.</text>
</comment>
<reference evidence="3 4" key="1">
    <citation type="submission" date="2017-10" db="EMBL/GenBank/DDBJ databases">
        <title>Draft genome sequences of strains TRE 1, TRE 9, TRE H and TRI 7, isolated from tamarins, belonging to four potential novel Bifidobacterium species.</title>
        <authorList>
            <person name="Mattarelli P."/>
            <person name="Modesto M."/>
            <person name="Puglisi E."/>
            <person name="Morelli L."/>
            <person name="Spezio C."/>
            <person name="Bonetti A."/>
            <person name="Sandri C."/>
        </authorList>
    </citation>
    <scope>NUCLEOTIDE SEQUENCE [LARGE SCALE GENOMIC DNA]</scope>
    <source>
        <strain evidence="4">TRE1</strain>
    </source>
</reference>
<evidence type="ECO:0000256" key="1">
    <source>
        <dbReference type="ARBA" id="ARBA00023002"/>
    </source>
</evidence>
<dbReference type="GO" id="GO:0003955">
    <property type="term" value="F:NAD(P)H dehydrogenase (quinone) activity"/>
    <property type="evidence" value="ECO:0007669"/>
    <property type="project" value="TreeGrafter"/>
</dbReference>
<dbReference type="InterPro" id="IPR029039">
    <property type="entry name" value="Flavoprotein-like_sf"/>
</dbReference>
<dbReference type="RefSeq" id="WP_100511006.1">
    <property type="nucleotide sequence ID" value="NZ_PEBI01000003.1"/>
</dbReference>
<dbReference type="Proteomes" id="UP000229095">
    <property type="component" value="Unassembled WGS sequence"/>
</dbReference>
<keyword evidence="1" id="KW-0560">Oxidoreductase</keyword>
<dbReference type="InterPro" id="IPR003680">
    <property type="entry name" value="Flavodoxin_fold"/>
</dbReference>
<organism evidence="3 4">
    <name type="scientific">Bifidobacterium primatium</name>
    <dbReference type="NCBI Taxonomy" id="2045438"/>
    <lineage>
        <taxon>Bacteria</taxon>
        <taxon>Bacillati</taxon>
        <taxon>Actinomycetota</taxon>
        <taxon>Actinomycetes</taxon>
        <taxon>Bifidobacteriales</taxon>
        <taxon>Bifidobacteriaceae</taxon>
        <taxon>Bifidobacterium</taxon>
    </lineage>
</organism>